<dbReference type="PANTHER" id="PTHR12110">
    <property type="entry name" value="HYDROXYPYRUVATE ISOMERASE"/>
    <property type="match status" value="1"/>
</dbReference>
<dbReference type="InterPro" id="IPR050312">
    <property type="entry name" value="IolE/XylAMocC-like"/>
</dbReference>
<keyword evidence="5" id="KW-1185">Reference proteome</keyword>
<feature type="chain" id="PRO_5046218296" evidence="2">
    <location>
        <begin position="23"/>
        <end position="389"/>
    </location>
</feature>
<accession>A0ABN2U0R3</accession>
<evidence type="ECO:0000259" key="3">
    <source>
        <dbReference type="Pfam" id="PF01261"/>
    </source>
</evidence>
<dbReference type="Proteomes" id="UP001500751">
    <property type="component" value="Unassembled WGS sequence"/>
</dbReference>
<feature type="region of interest" description="Disordered" evidence="1">
    <location>
        <begin position="32"/>
        <end position="73"/>
    </location>
</feature>
<dbReference type="Pfam" id="PF01261">
    <property type="entry name" value="AP_endonuc_2"/>
    <property type="match status" value="1"/>
</dbReference>
<protein>
    <submittedName>
        <fullName evidence="4">Sugar phosphate isomerase/epimerase</fullName>
    </submittedName>
</protein>
<comment type="caution">
    <text evidence="4">The sequence shown here is derived from an EMBL/GenBank/DDBJ whole genome shotgun (WGS) entry which is preliminary data.</text>
</comment>
<keyword evidence="2" id="KW-0732">Signal</keyword>
<dbReference type="RefSeq" id="WP_344665700.1">
    <property type="nucleotide sequence ID" value="NZ_BAAAQN010000011.1"/>
</dbReference>
<evidence type="ECO:0000313" key="5">
    <source>
        <dbReference type="Proteomes" id="UP001500751"/>
    </source>
</evidence>
<organism evidence="4 5">
    <name type="scientific">Catenulispora yoronensis</name>
    <dbReference type="NCBI Taxonomy" id="450799"/>
    <lineage>
        <taxon>Bacteria</taxon>
        <taxon>Bacillati</taxon>
        <taxon>Actinomycetota</taxon>
        <taxon>Actinomycetes</taxon>
        <taxon>Catenulisporales</taxon>
        <taxon>Catenulisporaceae</taxon>
        <taxon>Catenulispora</taxon>
    </lineage>
</organism>
<dbReference type="EMBL" id="BAAAQN010000011">
    <property type="protein sequence ID" value="GAA2025734.1"/>
    <property type="molecule type" value="Genomic_DNA"/>
</dbReference>
<sequence length="389" mass="40362">MNEVRRRALLGAALALPATVIAAGSAAAFAGGAARNPDGSAVPAATRRSSSRSSSKSSSPSSPSSPSSSSSGPGGYYTGDYKVSLNLYSFNVNLIAWVDNRRGAPPLDTLSAIKWGAGAGFEGVDVPMYYVPGYSGTAMPTASTASIKAFVDQIKATAAAQNLPITGTGIGNDFAQADSAARALDVQRAHFWIDMAAEMGAPVFRVFSGVVPADLATAGGWAGVAQSRVVPALQDVAAYAATKGVKVALQNHGDMTATADQTIQILQWVGNPNLVLLDDTGYFRPFQAATGDNYDWYGDIAKVLPYSGDIQVKLKPAGADSAGPAMDFAKLLSSVRASPYRGYVNLERLWAKTDSDNPKTQPAPPYTEVSQFLTQVRTALAATKAGPVG</sequence>
<gene>
    <name evidence="4" type="ORF">GCM10009839_24950</name>
</gene>
<feature type="signal peptide" evidence="2">
    <location>
        <begin position="1"/>
        <end position="22"/>
    </location>
</feature>
<keyword evidence="4" id="KW-0413">Isomerase</keyword>
<dbReference type="InterPro" id="IPR006311">
    <property type="entry name" value="TAT_signal"/>
</dbReference>
<dbReference type="Gene3D" id="3.20.20.150">
    <property type="entry name" value="Divalent-metal-dependent TIM barrel enzymes"/>
    <property type="match status" value="1"/>
</dbReference>
<dbReference type="SUPFAM" id="SSF51658">
    <property type="entry name" value="Xylose isomerase-like"/>
    <property type="match status" value="1"/>
</dbReference>
<dbReference type="GO" id="GO:0016853">
    <property type="term" value="F:isomerase activity"/>
    <property type="evidence" value="ECO:0007669"/>
    <property type="project" value="UniProtKB-KW"/>
</dbReference>
<evidence type="ECO:0000256" key="1">
    <source>
        <dbReference type="SAM" id="MobiDB-lite"/>
    </source>
</evidence>
<dbReference type="InterPro" id="IPR013022">
    <property type="entry name" value="Xyl_isomerase-like_TIM-brl"/>
</dbReference>
<feature type="domain" description="Xylose isomerase-like TIM barrel" evidence="3">
    <location>
        <begin position="116"/>
        <end position="361"/>
    </location>
</feature>
<dbReference type="PANTHER" id="PTHR12110:SF53">
    <property type="entry name" value="BLR5974 PROTEIN"/>
    <property type="match status" value="1"/>
</dbReference>
<dbReference type="PROSITE" id="PS51318">
    <property type="entry name" value="TAT"/>
    <property type="match status" value="1"/>
</dbReference>
<dbReference type="InterPro" id="IPR036237">
    <property type="entry name" value="Xyl_isomerase-like_sf"/>
</dbReference>
<reference evidence="4 5" key="1">
    <citation type="journal article" date="2019" name="Int. J. Syst. Evol. Microbiol.">
        <title>The Global Catalogue of Microorganisms (GCM) 10K type strain sequencing project: providing services to taxonomists for standard genome sequencing and annotation.</title>
        <authorList>
            <consortium name="The Broad Institute Genomics Platform"/>
            <consortium name="The Broad Institute Genome Sequencing Center for Infectious Disease"/>
            <person name="Wu L."/>
            <person name="Ma J."/>
        </authorList>
    </citation>
    <scope>NUCLEOTIDE SEQUENCE [LARGE SCALE GENOMIC DNA]</scope>
    <source>
        <strain evidence="4 5">JCM 16014</strain>
    </source>
</reference>
<proteinExistence type="predicted"/>
<evidence type="ECO:0000256" key="2">
    <source>
        <dbReference type="SAM" id="SignalP"/>
    </source>
</evidence>
<evidence type="ECO:0000313" key="4">
    <source>
        <dbReference type="EMBL" id="GAA2025734.1"/>
    </source>
</evidence>
<name>A0ABN2U0R3_9ACTN</name>
<feature type="compositionally biased region" description="Low complexity" evidence="1">
    <location>
        <begin position="47"/>
        <end position="71"/>
    </location>
</feature>